<evidence type="ECO:0000256" key="6">
    <source>
        <dbReference type="PIRSR" id="PIRSR602401-1"/>
    </source>
</evidence>
<dbReference type="OrthoDB" id="1055148at2759"/>
<dbReference type="Proteomes" id="UP000018936">
    <property type="component" value="Unassembled WGS sequence"/>
</dbReference>
<evidence type="ECO:0000313" key="9">
    <source>
        <dbReference type="Proteomes" id="UP000018936"/>
    </source>
</evidence>
<comment type="caution">
    <text evidence="8">The sequence shown here is derived from an EMBL/GenBank/DDBJ whole genome shotgun (WGS) entry which is preliminary data.</text>
</comment>
<keyword evidence="7" id="KW-0503">Monooxygenase</keyword>
<keyword evidence="9" id="KW-1185">Reference proteome</keyword>
<dbReference type="InterPro" id="IPR001128">
    <property type="entry name" value="Cyt_P450"/>
</dbReference>
<dbReference type="PRINTS" id="PR00463">
    <property type="entry name" value="EP450I"/>
</dbReference>
<evidence type="ECO:0000313" key="8">
    <source>
        <dbReference type="EMBL" id="ETE67418.1"/>
    </source>
</evidence>
<keyword evidence="4 6" id="KW-0479">Metal-binding</keyword>
<dbReference type="SUPFAM" id="SSF48264">
    <property type="entry name" value="Cytochrome P450"/>
    <property type="match status" value="1"/>
</dbReference>
<dbReference type="InterPro" id="IPR002401">
    <property type="entry name" value="Cyt_P450_E_grp-I"/>
</dbReference>
<accession>V8P0H1</accession>
<protein>
    <submittedName>
        <fullName evidence="8">Cytochrome protein</fullName>
    </submittedName>
</protein>
<dbReference type="GO" id="GO:0005737">
    <property type="term" value="C:cytoplasm"/>
    <property type="evidence" value="ECO:0007669"/>
    <property type="project" value="TreeGrafter"/>
</dbReference>
<dbReference type="InterPro" id="IPR050182">
    <property type="entry name" value="Cytochrome_P450_fam2"/>
</dbReference>
<keyword evidence="7" id="KW-0560">Oxidoreductase</keyword>
<reference evidence="8 9" key="1">
    <citation type="journal article" date="2013" name="Proc. Natl. Acad. Sci. U.S.A.">
        <title>The king cobra genome reveals dynamic gene evolution and adaptation in the snake venom system.</title>
        <authorList>
            <person name="Vonk F.J."/>
            <person name="Casewell N.R."/>
            <person name="Henkel C.V."/>
            <person name="Heimberg A.M."/>
            <person name="Jansen H.J."/>
            <person name="McCleary R.J."/>
            <person name="Kerkkamp H.M."/>
            <person name="Vos R.A."/>
            <person name="Guerreiro I."/>
            <person name="Calvete J.J."/>
            <person name="Wuster W."/>
            <person name="Woods A.E."/>
            <person name="Logan J.M."/>
            <person name="Harrison R.A."/>
            <person name="Castoe T.A."/>
            <person name="de Koning A.P."/>
            <person name="Pollock D.D."/>
            <person name="Yandell M."/>
            <person name="Calderon D."/>
            <person name="Renjifo C."/>
            <person name="Currier R.B."/>
            <person name="Salgado D."/>
            <person name="Pla D."/>
            <person name="Sanz L."/>
            <person name="Hyder A.S."/>
            <person name="Ribeiro J.M."/>
            <person name="Arntzen J.W."/>
            <person name="van den Thillart G.E."/>
            <person name="Boetzer M."/>
            <person name="Pirovano W."/>
            <person name="Dirks R.P."/>
            <person name="Spaink H.P."/>
            <person name="Duboule D."/>
            <person name="McGlinn E."/>
            <person name="Kini R.M."/>
            <person name="Richardson M.K."/>
        </authorList>
    </citation>
    <scope>NUCLEOTIDE SEQUENCE</scope>
    <source>
        <tissue evidence="8">Blood</tissue>
    </source>
</reference>
<dbReference type="GO" id="GO:0020037">
    <property type="term" value="F:heme binding"/>
    <property type="evidence" value="ECO:0007669"/>
    <property type="project" value="InterPro"/>
</dbReference>
<dbReference type="EMBL" id="AZIM01001300">
    <property type="protein sequence ID" value="ETE67418.1"/>
    <property type="molecule type" value="Genomic_DNA"/>
</dbReference>
<dbReference type="InterPro" id="IPR036396">
    <property type="entry name" value="Cyt_P450_sf"/>
</dbReference>
<comment type="similarity">
    <text evidence="2 7">Belongs to the cytochrome P450 family.</text>
</comment>
<dbReference type="GO" id="GO:0006082">
    <property type="term" value="P:organic acid metabolic process"/>
    <property type="evidence" value="ECO:0007669"/>
    <property type="project" value="TreeGrafter"/>
</dbReference>
<dbReference type="Gene3D" id="1.10.630.10">
    <property type="entry name" value="Cytochrome P450"/>
    <property type="match status" value="1"/>
</dbReference>
<sequence length="525" mass="60700">MMLLFKMGNPWKKNSKDFPPGPRPLPVVGNLHIMDLKKPYQTMLELSKQYGPVFKIQLGLQKIVVLTGYETIKEALVNKADVFAERAPFPIFDEFSKGFGIVFSHGENWRVMRRFMLTTLGDYGMGKRSMESRIAEECSFLVKKFESYKGKPFEFRRIVTAAVGNIIVSILLGKRYDYEDPTFIKLLSLATENNRLMGSLPMQLYNIFPILGYFVATRKKILNNRKELYAFINENFTRCFNNLDENDTRNFIDSYLVQQQQERKTQNNGYFNHKNLEESVMNLFVGGMETIASTLFWAFTLMMKYPLIQSKCFTIFSRGNPAHCTHHHNVIFPRVSIISNTLRLSYWMSLFIITEKVQEEITNIVGYAQPGAEHRIKMPYTDAVVHEIQRYADVLPLNLPHATTVDVTFKGYFIPKGTHVIPLLTSVLHDESQWEKPHEFYPEHFLNTEGKLIKRDVFMPFSAGRRICPGETLARTEIFMFFTSLLQKFTLQPAPGLSKEDLDMIREVGFTITPNIYTLCALPHS</sequence>
<evidence type="ECO:0000256" key="3">
    <source>
        <dbReference type="ARBA" id="ARBA00022617"/>
    </source>
</evidence>
<evidence type="ECO:0000256" key="2">
    <source>
        <dbReference type="ARBA" id="ARBA00010617"/>
    </source>
</evidence>
<dbReference type="Pfam" id="PF00067">
    <property type="entry name" value="p450"/>
    <property type="match status" value="2"/>
</dbReference>
<evidence type="ECO:0000256" key="5">
    <source>
        <dbReference type="ARBA" id="ARBA00023004"/>
    </source>
</evidence>
<name>V8P0H1_OPHHA</name>
<evidence type="ECO:0000256" key="7">
    <source>
        <dbReference type="RuleBase" id="RU000461"/>
    </source>
</evidence>
<dbReference type="InterPro" id="IPR017972">
    <property type="entry name" value="Cyt_P450_CS"/>
</dbReference>
<feature type="non-terminal residue" evidence="8">
    <location>
        <position position="1"/>
    </location>
</feature>
<comment type="cofactor">
    <cofactor evidence="1 6">
        <name>heme</name>
        <dbReference type="ChEBI" id="CHEBI:30413"/>
    </cofactor>
</comment>
<keyword evidence="3 6" id="KW-0349">Heme</keyword>
<organism evidence="8 9">
    <name type="scientific">Ophiophagus hannah</name>
    <name type="common">King cobra</name>
    <name type="synonym">Naja hannah</name>
    <dbReference type="NCBI Taxonomy" id="8665"/>
    <lineage>
        <taxon>Eukaryota</taxon>
        <taxon>Metazoa</taxon>
        <taxon>Chordata</taxon>
        <taxon>Craniata</taxon>
        <taxon>Vertebrata</taxon>
        <taxon>Euteleostomi</taxon>
        <taxon>Lepidosauria</taxon>
        <taxon>Squamata</taxon>
        <taxon>Bifurcata</taxon>
        <taxon>Unidentata</taxon>
        <taxon>Episquamata</taxon>
        <taxon>Toxicofera</taxon>
        <taxon>Serpentes</taxon>
        <taxon>Colubroidea</taxon>
        <taxon>Elapidae</taxon>
        <taxon>Elapinae</taxon>
        <taxon>Ophiophagus</taxon>
    </lineage>
</organism>
<dbReference type="GO" id="GO:0016712">
    <property type="term" value="F:oxidoreductase activity, acting on paired donors, with incorporation or reduction of molecular oxygen, reduced flavin or flavoprotein as one donor, and incorporation of one atom of oxygen"/>
    <property type="evidence" value="ECO:0007669"/>
    <property type="project" value="TreeGrafter"/>
</dbReference>
<dbReference type="PANTHER" id="PTHR24300">
    <property type="entry name" value="CYTOCHROME P450 508A4-RELATED"/>
    <property type="match status" value="1"/>
</dbReference>
<dbReference type="PANTHER" id="PTHR24300:SF302">
    <property type="entry name" value="CYTOCHROME P450"/>
    <property type="match status" value="1"/>
</dbReference>
<dbReference type="AlphaFoldDB" id="V8P0H1"/>
<evidence type="ECO:0000256" key="1">
    <source>
        <dbReference type="ARBA" id="ARBA00001971"/>
    </source>
</evidence>
<evidence type="ECO:0000256" key="4">
    <source>
        <dbReference type="ARBA" id="ARBA00022723"/>
    </source>
</evidence>
<dbReference type="PROSITE" id="PS00086">
    <property type="entry name" value="CYTOCHROME_P450"/>
    <property type="match status" value="1"/>
</dbReference>
<keyword evidence="5 6" id="KW-0408">Iron</keyword>
<feature type="binding site" description="axial binding residue" evidence="6">
    <location>
        <position position="468"/>
    </location>
    <ligand>
        <name>heme</name>
        <dbReference type="ChEBI" id="CHEBI:30413"/>
    </ligand>
    <ligandPart>
        <name>Fe</name>
        <dbReference type="ChEBI" id="CHEBI:18248"/>
    </ligandPart>
</feature>
<dbReference type="GO" id="GO:0006805">
    <property type="term" value="P:xenobiotic metabolic process"/>
    <property type="evidence" value="ECO:0007669"/>
    <property type="project" value="TreeGrafter"/>
</dbReference>
<proteinExistence type="inferred from homology"/>
<gene>
    <name evidence="8" type="primary">cyp2k1</name>
    <name evidence="8" type="ORF">L345_06796</name>
</gene>
<dbReference type="GO" id="GO:0005506">
    <property type="term" value="F:iron ion binding"/>
    <property type="evidence" value="ECO:0007669"/>
    <property type="project" value="InterPro"/>
</dbReference>
<dbReference type="PRINTS" id="PR00385">
    <property type="entry name" value="P450"/>
</dbReference>